<protein>
    <submittedName>
        <fullName evidence="2">Heterokaryon incompatibility protein-domain-containing protein</fullName>
    </submittedName>
</protein>
<keyword evidence="3" id="KW-1185">Reference proteome</keyword>
<accession>A0AAN7BF57</accession>
<dbReference type="Pfam" id="PF26639">
    <property type="entry name" value="Het-6_barrel"/>
    <property type="match status" value="1"/>
</dbReference>
<dbReference type="AlphaFoldDB" id="A0AAN7BF57"/>
<gene>
    <name evidence="2" type="ORF">QBC38DRAFT_377611</name>
</gene>
<dbReference type="InterPro" id="IPR052895">
    <property type="entry name" value="HetReg/Transcr_Mod"/>
</dbReference>
<evidence type="ECO:0000259" key="1">
    <source>
        <dbReference type="Pfam" id="PF06985"/>
    </source>
</evidence>
<reference evidence="2" key="1">
    <citation type="journal article" date="2023" name="Mol. Phylogenet. Evol.">
        <title>Genome-scale phylogeny and comparative genomics of the fungal order Sordariales.</title>
        <authorList>
            <person name="Hensen N."/>
            <person name="Bonometti L."/>
            <person name="Westerberg I."/>
            <person name="Brannstrom I.O."/>
            <person name="Guillou S."/>
            <person name="Cros-Aarteil S."/>
            <person name="Calhoun S."/>
            <person name="Haridas S."/>
            <person name="Kuo A."/>
            <person name="Mondo S."/>
            <person name="Pangilinan J."/>
            <person name="Riley R."/>
            <person name="LaButti K."/>
            <person name="Andreopoulos B."/>
            <person name="Lipzen A."/>
            <person name="Chen C."/>
            <person name="Yan M."/>
            <person name="Daum C."/>
            <person name="Ng V."/>
            <person name="Clum A."/>
            <person name="Steindorff A."/>
            <person name="Ohm R.A."/>
            <person name="Martin F."/>
            <person name="Silar P."/>
            <person name="Natvig D.O."/>
            <person name="Lalanne C."/>
            <person name="Gautier V."/>
            <person name="Ament-Velasquez S.L."/>
            <person name="Kruys A."/>
            <person name="Hutchinson M.I."/>
            <person name="Powell A.J."/>
            <person name="Barry K."/>
            <person name="Miller A.N."/>
            <person name="Grigoriev I.V."/>
            <person name="Debuchy R."/>
            <person name="Gladieux P."/>
            <person name="Hiltunen Thoren M."/>
            <person name="Johannesson H."/>
        </authorList>
    </citation>
    <scope>NUCLEOTIDE SEQUENCE</scope>
    <source>
        <strain evidence="2">CBS 990.96</strain>
    </source>
</reference>
<proteinExistence type="predicted"/>
<dbReference type="Proteomes" id="UP001301958">
    <property type="component" value="Unassembled WGS sequence"/>
</dbReference>
<name>A0AAN7BF57_9PEZI</name>
<dbReference type="EMBL" id="MU865577">
    <property type="protein sequence ID" value="KAK4221167.1"/>
    <property type="molecule type" value="Genomic_DNA"/>
</dbReference>
<comment type="caution">
    <text evidence="2">The sequence shown here is derived from an EMBL/GenBank/DDBJ whole genome shotgun (WGS) entry which is preliminary data.</text>
</comment>
<evidence type="ECO:0000313" key="2">
    <source>
        <dbReference type="EMBL" id="KAK4221167.1"/>
    </source>
</evidence>
<organism evidence="2 3">
    <name type="scientific">Podospora fimiseda</name>
    <dbReference type="NCBI Taxonomy" id="252190"/>
    <lineage>
        <taxon>Eukaryota</taxon>
        <taxon>Fungi</taxon>
        <taxon>Dikarya</taxon>
        <taxon>Ascomycota</taxon>
        <taxon>Pezizomycotina</taxon>
        <taxon>Sordariomycetes</taxon>
        <taxon>Sordariomycetidae</taxon>
        <taxon>Sordariales</taxon>
        <taxon>Podosporaceae</taxon>
        <taxon>Podospora</taxon>
    </lineage>
</organism>
<evidence type="ECO:0000313" key="3">
    <source>
        <dbReference type="Proteomes" id="UP001301958"/>
    </source>
</evidence>
<sequence>MDSDSYTYSPLEAGEIRLIHLPPMPDPSNVRFRIKIWNLEDTPPYRALSYTWGDTSPLDLVPITCDGKTLMITRSLKTALQAVLSPDAPDTPWYLWVDQICINQKDQHEKQMKIGLMRDIYTRASQVMIHLGAVTPSELPNSGLGVLNRVASFNMSQTEPPPDKLKPWDSVLEVEKYIEQAMKDYYTPRKRITVEKSMKELGWGVSFDNYTAWRDFCNLFDRPWFERVWAAQEILLACNPVAVWGTEFIPWDRVRNAALWYHNNAQCIHKKHPLKVDGIKAVVELDRFGFSGGSESETKVPSPTVYSDPFLKAQWDFKLVLNAFRNRKSSDPRDKVYGLFGLSHPNLTIDYSKSIKQVYTETALSIIHATGNLDILLDAINPSTFHSDDPTWPSWVPDWRTPITHGCASSPNNSTSKIPSWWHSSSQYHLNPSPSSFKLKVNALILGQIKPASYLSPFTHAESLLCDLNTSSGDGIRQGLACTKALLPIYYNSTQESLEIAYALTLMGGNLPASFTEKGTTVEEYTDNYVGWIDYVKKVAETGDESELVQYWKLGFDETWVERLKIVCCHRRFFVTDMGIIGLGNEMMKEGDLVVRLEGLSVPCVAQGDGRKWADGDQFEFVGEAYCHGMMHDNSFDSDDGHAIREFVLR</sequence>
<dbReference type="PANTHER" id="PTHR24148:SF64">
    <property type="entry name" value="HETEROKARYON INCOMPATIBILITY DOMAIN-CONTAINING PROTEIN"/>
    <property type="match status" value="1"/>
</dbReference>
<feature type="domain" description="Heterokaryon incompatibility" evidence="1">
    <location>
        <begin position="45"/>
        <end position="233"/>
    </location>
</feature>
<dbReference type="Pfam" id="PF06985">
    <property type="entry name" value="HET"/>
    <property type="match status" value="1"/>
</dbReference>
<reference evidence="2" key="2">
    <citation type="submission" date="2023-05" db="EMBL/GenBank/DDBJ databases">
        <authorList>
            <consortium name="Lawrence Berkeley National Laboratory"/>
            <person name="Steindorff A."/>
            <person name="Hensen N."/>
            <person name="Bonometti L."/>
            <person name="Westerberg I."/>
            <person name="Brannstrom I.O."/>
            <person name="Guillou S."/>
            <person name="Cros-Aarteil S."/>
            <person name="Calhoun S."/>
            <person name="Haridas S."/>
            <person name="Kuo A."/>
            <person name="Mondo S."/>
            <person name="Pangilinan J."/>
            <person name="Riley R."/>
            <person name="Labutti K."/>
            <person name="Andreopoulos B."/>
            <person name="Lipzen A."/>
            <person name="Chen C."/>
            <person name="Yanf M."/>
            <person name="Daum C."/>
            <person name="Ng V."/>
            <person name="Clum A."/>
            <person name="Ohm R."/>
            <person name="Martin F."/>
            <person name="Silar P."/>
            <person name="Natvig D."/>
            <person name="Lalanne C."/>
            <person name="Gautier V."/>
            <person name="Ament-Velasquez S.L."/>
            <person name="Kruys A."/>
            <person name="Hutchinson M.I."/>
            <person name="Powell A.J."/>
            <person name="Barry K."/>
            <person name="Miller A.N."/>
            <person name="Grigoriev I.V."/>
            <person name="Debuchy R."/>
            <person name="Gladieux P."/>
            <person name="Thoren M.H."/>
            <person name="Johannesson H."/>
        </authorList>
    </citation>
    <scope>NUCLEOTIDE SEQUENCE</scope>
    <source>
        <strain evidence="2">CBS 990.96</strain>
    </source>
</reference>
<dbReference type="InterPro" id="IPR010730">
    <property type="entry name" value="HET"/>
</dbReference>
<dbReference type="PANTHER" id="PTHR24148">
    <property type="entry name" value="ANKYRIN REPEAT DOMAIN-CONTAINING PROTEIN 39 HOMOLOG-RELATED"/>
    <property type="match status" value="1"/>
</dbReference>